<dbReference type="OrthoDB" id="9771302at2"/>
<keyword evidence="3" id="KW-1185">Reference proteome</keyword>
<evidence type="ECO:0000259" key="1">
    <source>
        <dbReference type="Pfam" id="PF13460"/>
    </source>
</evidence>
<dbReference type="RefSeq" id="WP_141812361.1">
    <property type="nucleotide sequence ID" value="NZ_VFPG01000002.1"/>
</dbReference>
<proteinExistence type="predicted"/>
<evidence type="ECO:0000313" key="2">
    <source>
        <dbReference type="EMBL" id="TQM25683.1"/>
    </source>
</evidence>
<protein>
    <submittedName>
        <fullName evidence="2">Putative NAD(P)-binding protein</fullName>
    </submittedName>
</protein>
<accession>A0A543EVR8</accession>
<dbReference type="Proteomes" id="UP000316331">
    <property type="component" value="Unassembled WGS sequence"/>
</dbReference>
<dbReference type="Pfam" id="PF13460">
    <property type="entry name" value="NAD_binding_10"/>
    <property type="match status" value="1"/>
</dbReference>
<dbReference type="EMBL" id="VFPG01000002">
    <property type="protein sequence ID" value="TQM25683.1"/>
    <property type="molecule type" value="Genomic_DNA"/>
</dbReference>
<dbReference type="InterPro" id="IPR016040">
    <property type="entry name" value="NAD(P)-bd_dom"/>
</dbReference>
<dbReference type="InterPro" id="IPR036291">
    <property type="entry name" value="NAD(P)-bd_dom_sf"/>
</dbReference>
<organism evidence="2 3">
    <name type="scientific">Nocardia bhagyanarayanae</name>
    <dbReference type="NCBI Taxonomy" id="1215925"/>
    <lineage>
        <taxon>Bacteria</taxon>
        <taxon>Bacillati</taxon>
        <taxon>Actinomycetota</taxon>
        <taxon>Actinomycetes</taxon>
        <taxon>Mycobacteriales</taxon>
        <taxon>Nocardiaceae</taxon>
        <taxon>Nocardia</taxon>
    </lineage>
</organism>
<dbReference type="Gene3D" id="3.40.50.720">
    <property type="entry name" value="NAD(P)-binding Rossmann-like Domain"/>
    <property type="match status" value="1"/>
</dbReference>
<dbReference type="AlphaFoldDB" id="A0A543EVR8"/>
<feature type="domain" description="NAD(P)-binding" evidence="1">
    <location>
        <begin position="7"/>
        <end position="106"/>
    </location>
</feature>
<gene>
    <name evidence="2" type="ORF">FB390_5841</name>
</gene>
<comment type="caution">
    <text evidence="2">The sequence shown here is derived from an EMBL/GenBank/DDBJ whole genome shotgun (WGS) entry which is preliminary data.</text>
</comment>
<dbReference type="SUPFAM" id="SSF51735">
    <property type="entry name" value="NAD(P)-binding Rossmann-fold domains"/>
    <property type="match status" value="1"/>
</dbReference>
<sequence>MRIAVVGASGRIGREVVDVLRNQGHEVVAISRGAGVDVYTGAGLDGALAGVDIVVDAVNANTTDTAAVTDYFRTIGRNVQREAAAAGVRRIAVLSIIGIDRFTAGHYAGKLAHEAAYREGPVPVRVLRAAQFHEFTEMMLDWTTRDDAAYVPRYRAQLVAARVVAEELAALAVADESSDVVEIAGPEELNLAAAVTKLAARLGKPSRVEEIVDTTDPNHELQAEGALLPGPDAILAGPTFDEWLDRKYPAR</sequence>
<name>A0A543EVR8_9NOCA</name>
<reference evidence="2 3" key="1">
    <citation type="submission" date="2019-06" db="EMBL/GenBank/DDBJ databases">
        <title>Sequencing the genomes of 1000 actinobacteria strains.</title>
        <authorList>
            <person name="Klenk H.-P."/>
        </authorList>
    </citation>
    <scope>NUCLEOTIDE SEQUENCE [LARGE SCALE GENOMIC DNA]</scope>
    <source>
        <strain evidence="2 3">DSM 103495</strain>
    </source>
</reference>
<evidence type="ECO:0000313" key="3">
    <source>
        <dbReference type="Proteomes" id="UP000316331"/>
    </source>
</evidence>